<dbReference type="AlphaFoldDB" id="A0A972F608"/>
<reference evidence="4" key="1">
    <citation type="submission" date="2019-12" db="EMBL/GenBank/DDBJ databases">
        <title>Comparative genomics gives insights into the taxonomy of the Azoarcus-Aromatoleum group and reveals separate origins of nif in the plant-associated Azoarcus and non-plant-associated Aromatoleum sub-groups.</title>
        <authorList>
            <person name="Lafos M."/>
            <person name="Maluk M."/>
            <person name="Batista M."/>
            <person name="Junghare M."/>
            <person name="Carmona M."/>
            <person name="Faoro H."/>
            <person name="Cruz L.M."/>
            <person name="Battistoni F."/>
            <person name="De Souza E."/>
            <person name="Pedrosa F."/>
            <person name="Chen W.-M."/>
            <person name="Poole P.S."/>
            <person name="Dixon R.A."/>
            <person name="James E.K."/>
        </authorList>
    </citation>
    <scope>NUCLEOTIDE SEQUENCE</scope>
    <source>
        <strain evidence="4">NSC3</strain>
    </source>
</reference>
<dbReference type="GO" id="GO:0003824">
    <property type="term" value="F:catalytic activity"/>
    <property type="evidence" value="ECO:0007669"/>
    <property type="project" value="UniProtKB-ARBA"/>
</dbReference>
<dbReference type="SMART" id="SM00267">
    <property type="entry name" value="GGDEF"/>
    <property type="match status" value="1"/>
</dbReference>
<dbReference type="PROSITE" id="PS50113">
    <property type="entry name" value="PAC"/>
    <property type="match status" value="2"/>
</dbReference>
<dbReference type="NCBIfam" id="TIGR00254">
    <property type="entry name" value="GGDEF"/>
    <property type="match status" value="1"/>
</dbReference>
<gene>
    <name evidence="4" type="ORF">GPA21_00690</name>
</gene>
<dbReference type="InterPro" id="IPR013655">
    <property type="entry name" value="PAS_fold_3"/>
</dbReference>
<dbReference type="CDD" id="cd01949">
    <property type="entry name" value="GGDEF"/>
    <property type="match status" value="1"/>
</dbReference>
<dbReference type="Pfam" id="PF00990">
    <property type="entry name" value="GGDEF"/>
    <property type="match status" value="1"/>
</dbReference>
<dbReference type="Proteomes" id="UP000599523">
    <property type="component" value="Unassembled WGS sequence"/>
</dbReference>
<dbReference type="Gene3D" id="3.30.70.270">
    <property type="match status" value="1"/>
</dbReference>
<dbReference type="FunFam" id="3.30.70.270:FF:000001">
    <property type="entry name" value="Diguanylate cyclase domain protein"/>
    <property type="match status" value="1"/>
</dbReference>
<evidence type="ECO:0000313" key="5">
    <source>
        <dbReference type="Proteomes" id="UP000599523"/>
    </source>
</evidence>
<evidence type="ECO:0000259" key="3">
    <source>
        <dbReference type="PROSITE" id="PS50887"/>
    </source>
</evidence>
<keyword evidence="5" id="KW-1185">Reference proteome</keyword>
<organism evidence="4 5">
    <name type="scientific">Azoarcus taiwanensis</name>
    <dbReference type="NCBI Taxonomy" id="666964"/>
    <lineage>
        <taxon>Bacteria</taxon>
        <taxon>Pseudomonadati</taxon>
        <taxon>Pseudomonadota</taxon>
        <taxon>Betaproteobacteria</taxon>
        <taxon>Rhodocyclales</taxon>
        <taxon>Zoogloeaceae</taxon>
        <taxon>Azoarcus</taxon>
    </lineage>
</organism>
<dbReference type="EMBL" id="WTVM01000002">
    <property type="protein sequence ID" value="NMG01490.1"/>
    <property type="molecule type" value="Genomic_DNA"/>
</dbReference>
<dbReference type="CDD" id="cd00130">
    <property type="entry name" value="PAS"/>
    <property type="match status" value="2"/>
</dbReference>
<dbReference type="InterPro" id="IPR043128">
    <property type="entry name" value="Rev_trsase/Diguanyl_cyclase"/>
</dbReference>
<protein>
    <submittedName>
        <fullName evidence="4">PhnD/SsuA/transferrin family substrate-binding protein</fullName>
    </submittedName>
</protein>
<dbReference type="NCBIfam" id="TIGR00229">
    <property type="entry name" value="sensory_box"/>
    <property type="match status" value="3"/>
</dbReference>
<evidence type="ECO:0000259" key="2">
    <source>
        <dbReference type="PROSITE" id="PS50113"/>
    </source>
</evidence>
<dbReference type="PROSITE" id="PS50887">
    <property type="entry name" value="GGDEF"/>
    <property type="match status" value="1"/>
</dbReference>
<dbReference type="Gene3D" id="3.40.190.10">
    <property type="entry name" value="Periplasmic binding protein-like II"/>
    <property type="match status" value="2"/>
</dbReference>
<dbReference type="Pfam" id="PF12974">
    <property type="entry name" value="Phosphonate-bd"/>
    <property type="match status" value="1"/>
</dbReference>
<dbReference type="RefSeq" id="WP_168986285.1">
    <property type="nucleotide sequence ID" value="NZ_CAWPHM010000222.1"/>
</dbReference>
<dbReference type="SUPFAM" id="SSF53850">
    <property type="entry name" value="Periplasmic binding protein-like II"/>
    <property type="match status" value="1"/>
</dbReference>
<dbReference type="SMART" id="SM00086">
    <property type="entry name" value="PAC"/>
    <property type="match status" value="3"/>
</dbReference>
<dbReference type="Pfam" id="PF08448">
    <property type="entry name" value="PAS_4"/>
    <property type="match status" value="1"/>
</dbReference>
<dbReference type="InterPro" id="IPR029787">
    <property type="entry name" value="Nucleotide_cyclase"/>
</dbReference>
<dbReference type="Pfam" id="PF08447">
    <property type="entry name" value="PAS_3"/>
    <property type="match status" value="2"/>
</dbReference>
<accession>A0A972F608</accession>
<proteinExistence type="predicted"/>
<dbReference type="InterPro" id="IPR035965">
    <property type="entry name" value="PAS-like_dom_sf"/>
</dbReference>
<feature type="domain" description="PAC" evidence="2">
    <location>
        <begin position="691"/>
        <end position="744"/>
    </location>
</feature>
<dbReference type="PANTHER" id="PTHR44757">
    <property type="entry name" value="DIGUANYLATE CYCLASE DGCP"/>
    <property type="match status" value="1"/>
</dbReference>
<dbReference type="Gene3D" id="3.30.450.20">
    <property type="entry name" value="PAS domain"/>
    <property type="match status" value="4"/>
</dbReference>
<dbReference type="InterPro" id="IPR013656">
    <property type="entry name" value="PAS_4"/>
</dbReference>
<dbReference type="InterPro" id="IPR001610">
    <property type="entry name" value="PAC"/>
</dbReference>
<evidence type="ECO:0000259" key="1">
    <source>
        <dbReference type="PROSITE" id="PS50112"/>
    </source>
</evidence>
<dbReference type="InterPro" id="IPR000160">
    <property type="entry name" value="GGDEF_dom"/>
</dbReference>
<dbReference type="SMART" id="SM00091">
    <property type="entry name" value="PAS"/>
    <property type="match status" value="4"/>
</dbReference>
<dbReference type="PANTHER" id="PTHR44757:SF2">
    <property type="entry name" value="BIOFILM ARCHITECTURE MAINTENANCE PROTEIN MBAA"/>
    <property type="match status" value="1"/>
</dbReference>
<dbReference type="InterPro" id="IPR000700">
    <property type="entry name" value="PAS-assoc_C"/>
</dbReference>
<sequence>MIPPLDACRTLQRFAGIIALLMLLSGLSGPVRASLPDEHRIPLIVGVLAHRSAAEVEARWQPLATHLQSVLGGIPVRVLAMSYEQLNEQVSRQGVDLVLTNPSHYIELRRRNPLSGALLTLVPEGDGLALSSFGGTIVVRADRDGVRTLADLVGRRIAAVSETSLGGYQAQAATLAEHGIPAPTNVTFLGMPHDHVVEALIAGDYDVGFVRSGLVESMIAEGRLEPSSLRVVNQQELPGFPHAVSTRLYPEWPLFATPHVSPELVRRVAAALLQLEPDSDTTRAIGIHGFSIPADYQAVEDLLRRLRLPPFDAVPEVTWSDLWAQHSHWLIAIASSMLLLLAASARIFMMGRRTQRANHRFDQLFKTVPTPILLIEDGVFTDCNAAAVHALGFSERRELIGKSPYELSPPQQADGEDSAVKGTRILDKVLTGEPTRLDWIHLHADGSERTIEVSLSPLDTSSERHILCAWHDITERDRSHRLVASELALFSSGPVIVFEWAPPTDDWPITSVSNNVTVELGYTPEEMAEPGFKFAALMHPDDVERIRLDSQTAIMHGKTTWEQSYRLRRKSGEYAWYYDFTQAVRDTDGRLLALRGYLIDQTTTKQLELQLDEERKSLLNILWGTGVGTWEWNVQTGETRFNDRWAQIIGYTLDELGPVSIDTWLAHLHPDDHAVSEAALQRNFSGLDDHYECEVRMRHRSGHWVWVLDRGKVVEWTDDGRPLWMAGTHLEITARKRAQEQQLTLIHALSDAGIMLMVVDREQTVRYMNRTMTDRFGDQVGRSSAGLIGDADPAGAHDDLVQVIDGKSKASYRTTTHDAQILDVIAVPYTDTDGTPCRLEVIRDVTLEYRQQKTLEHIAYHDALTGLANRPLLSDRMKQAMLDARRRNLVMALAYIDLDGFKEVNDLHGHQCGDALLAALAQRMRGSLRESDTVARLGGDEFAVVLRDLPTPEAAQPMIQRLLEDIAKPATILGHEVQVSASIGISFFTSGADVDPDLLLREADQAMYEAKSSGKNRVSVFHKHSPTTPDSPG</sequence>
<feature type="domain" description="GGDEF" evidence="3">
    <location>
        <begin position="889"/>
        <end position="1023"/>
    </location>
</feature>
<dbReference type="SUPFAM" id="SSF55785">
    <property type="entry name" value="PYP-like sensor domain (PAS domain)"/>
    <property type="match status" value="4"/>
</dbReference>
<comment type="caution">
    <text evidence="4">The sequence shown here is derived from an EMBL/GenBank/DDBJ whole genome shotgun (WGS) entry which is preliminary data.</text>
</comment>
<feature type="domain" description="PAC" evidence="2">
    <location>
        <begin position="561"/>
        <end position="613"/>
    </location>
</feature>
<dbReference type="InterPro" id="IPR000014">
    <property type="entry name" value="PAS"/>
</dbReference>
<feature type="domain" description="PAS" evidence="1">
    <location>
        <begin position="509"/>
        <end position="557"/>
    </location>
</feature>
<name>A0A972F608_9RHOO</name>
<evidence type="ECO:0000313" key="4">
    <source>
        <dbReference type="EMBL" id="NMG01490.1"/>
    </source>
</evidence>
<dbReference type="InterPro" id="IPR052155">
    <property type="entry name" value="Biofilm_reg_signaling"/>
</dbReference>
<dbReference type="PROSITE" id="PS50112">
    <property type="entry name" value="PAS"/>
    <property type="match status" value="1"/>
</dbReference>
<dbReference type="SUPFAM" id="SSF55073">
    <property type="entry name" value="Nucleotide cyclase"/>
    <property type="match status" value="1"/>
</dbReference>